<evidence type="ECO:0000313" key="1">
    <source>
        <dbReference type="EMBL" id="KAJ1931803.1"/>
    </source>
</evidence>
<evidence type="ECO:0000313" key="2">
    <source>
        <dbReference type="Proteomes" id="UP001150603"/>
    </source>
</evidence>
<comment type="caution">
    <text evidence="1">The sequence shown here is derived from an EMBL/GenBank/DDBJ whole genome shotgun (WGS) entry which is preliminary data.</text>
</comment>
<reference evidence="1" key="1">
    <citation type="submission" date="2022-07" db="EMBL/GenBank/DDBJ databases">
        <title>Phylogenomic reconstructions and comparative analyses of Kickxellomycotina fungi.</title>
        <authorList>
            <person name="Reynolds N.K."/>
            <person name="Stajich J.E."/>
            <person name="Barry K."/>
            <person name="Grigoriev I.V."/>
            <person name="Crous P."/>
            <person name="Smith M.E."/>
        </authorList>
    </citation>
    <scope>NUCLEOTIDE SEQUENCE</scope>
    <source>
        <strain evidence="1">NRRL 5244</strain>
    </source>
</reference>
<protein>
    <submittedName>
        <fullName evidence="1">Uncharacterized protein</fullName>
    </submittedName>
</protein>
<proteinExistence type="predicted"/>
<gene>
    <name evidence="1" type="ORF">FBU59_006591</name>
</gene>
<feature type="non-terminal residue" evidence="1">
    <location>
        <position position="338"/>
    </location>
</feature>
<accession>A0ACC1IZD5</accession>
<sequence length="338" mass="36922">MKNSAGIGYDSDNSSNASVKFVVQAANRPATARGKVAKSSLKKPALDLAKFASDDAFDAGNAYGHTRYQMPIDIAPHVAAYWDSGDQDTALNSNRSSQKSSATSSRDISPTRTHSRKSRSKKKHRIEMQPLRDREAEREEMKKANKAIMLHPAPVTALPGQPSADSLQPVPNQYSLHHGQAVKDTACPAVAADTMLEARRALIGHYMAPNQHIPLSNNIPRSSSLPVPHPRPAQGVKVIKPQSFVRPKSNPANTAPKTSQARTSSRPRELQSVEQQQQQASTRNRAQDHAQQKPVSSMEGVNKAPQSDIRRDLDKVAEELDSSQEFSFGNVIQNFSLA</sequence>
<keyword evidence="2" id="KW-1185">Reference proteome</keyword>
<dbReference type="EMBL" id="JANBPW010005825">
    <property type="protein sequence ID" value="KAJ1931803.1"/>
    <property type="molecule type" value="Genomic_DNA"/>
</dbReference>
<organism evidence="1 2">
    <name type="scientific">Linderina macrospora</name>
    <dbReference type="NCBI Taxonomy" id="4868"/>
    <lineage>
        <taxon>Eukaryota</taxon>
        <taxon>Fungi</taxon>
        <taxon>Fungi incertae sedis</taxon>
        <taxon>Zoopagomycota</taxon>
        <taxon>Kickxellomycotina</taxon>
        <taxon>Kickxellomycetes</taxon>
        <taxon>Kickxellales</taxon>
        <taxon>Kickxellaceae</taxon>
        <taxon>Linderina</taxon>
    </lineage>
</organism>
<dbReference type="Proteomes" id="UP001150603">
    <property type="component" value="Unassembled WGS sequence"/>
</dbReference>
<name>A0ACC1IZD5_9FUNG</name>